<name>A0A4Q0I8F7_9FIRM</name>
<dbReference type="Proteomes" id="UP000289166">
    <property type="component" value="Unassembled WGS sequence"/>
</dbReference>
<sequence>MYIKKKSLMTLSILIVLFIVIATVLANSIKIDSVKAVSDASINISLFSARFFNININGIINEESLIRYKILQFSKDELTSPVEITYNNNSYLLTFDEEGISFFTIEGTKVNSVEFEEGRIISSCISDLDNDKNSKLVLLTSKKNREYADEMIVYNFIENVQSKENISLEEVYRFACEDLNPWKVQTCDVDGDGKLEISLGVYKTAPFHPEMAKRPFIYDWHKGGIAPKWRGSRLSRPFEDYIFADIDFSQSDELISIEYLSDGNKALASYKWKGFGFERNAESESFTDIKELRKGCWIEGQGYEIEAFVKAEKNYKWETFVLKDGELKVKKD</sequence>
<gene>
    <name evidence="1" type="ORF">EFD62_01800</name>
</gene>
<comment type="caution">
    <text evidence="1">The sequence shown here is derived from an EMBL/GenBank/DDBJ whole genome shotgun (WGS) entry which is preliminary data.</text>
</comment>
<dbReference type="RefSeq" id="WP_069194574.1">
    <property type="nucleotide sequence ID" value="NZ_RLII01000001.1"/>
</dbReference>
<protein>
    <recommendedName>
        <fullName evidence="3">VCBS repeat-containing protein</fullName>
    </recommendedName>
</protein>
<evidence type="ECO:0000313" key="1">
    <source>
        <dbReference type="EMBL" id="RXE60678.1"/>
    </source>
</evidence>
<accession>A0A4Q0I8F7</accession>
<keyword evidence="2" id="KW-1185">Reference proteome</keyword>
<dbReference type="AlphaFoldDB" id="A0A4Q0I8F7"/>
<organism evidence="1 2">
    <name type="scientific">Acetivibrio mesophilus</name>
    <dbReference type="NCBI Taxonomy" id="2487273"/>
    <lineage>
        <taxon>Bacteria</taxon>
        <taxon>Bacillati</taxon>
        <taxon>Bacillota</taxon>
        <taxon>Clostridia</taxon>
        <taxon>Eubacteriales</taxon>
        <taxon>Oscillospiraceae</taxon>
        <taxon>Acetivibrio</taxon>
    </lineage>
</organism>
<evidence type="ECO:0000313" key="2">
    <source>
        <dbReference type="Proteomes" id="UP000289166"/>
    </source>
</evidence>
<evidence type="ECO:0008006" key="3">
    <source>
        <dbReference type="Google" id="ProtNLM"/>
    </source>
</evidence>
<proteinExistence type="predicted"/>
<reference evidence="2" key="1">
    <citation type="submission" date="2018-11" db="EMBL/GenBank/DDBJ databases">
        <title>Genome sequencing of a novel mesophilic and cellulolytic organism within the genus Hungateiclostridium.</title>
        <authorList>
            <person name="Rettenmaier R."/>
            <person name="Liebl W."/>
            <person name="Zverlov V."/>
        </authorList>
    </citation>
    <scope>NUCLEOTIDE SEQUENCE [LARGE SCALE GENOMIC DNA]</scope>
    <source>
        <strain evidence="2">N2K1</strain>
    </source>
</reference>
<dbReference type="EMBL" id="RLII01000001">
    <property type="protein sequence ID" value="RXE60678.1"/>
    <property type="molecule type" value="Genomic_DNA"/>
</dbReference>